<accession>A0A7X0B405</accession>
<evidence type="ECO:0000313" key="2">
    <source>
        <dbReference type="Proteomes" id="UP000539175"/>
    </source>
</evidence>
<name>A0A7X0B405_9PROT</name>
<sequence>MADGKNRSSENCPVNIARLLEDLSATMPLLHSHNRAGRPFNASLAIASKLGAFYGDLLQELGQTDNITLPGFRDVASSYVVMVPGAELKLSYLLAGIMVSNFVARHDRQIRCAADWEDGLFWLVMDGIRDFQLWPFLSVTFIQDIAEPKRTFGSSRFSVLEMAAVRYYPELAEPLAKGKVDLFRRRFAKWLQTEGIKKHHLFWALPAEEAAQLHPVHRQAPLTFSTSGVSKAFENRWEGFRPSNTASDPRFQRGRQFVFDDYGPSYPATKVLFGSEGLRIDGVDMAAGGQDKGRLADIGLPISSCDTFFVFLRIRFEGAPADFSVSLTNRDQVIFEERLEGGQEKTVLFPVRVHRPGLRLRIRVSPANDSNRAQFLCTIRELQFWQYPC</sequence>
<comment type="caution">
    <text evidence="1">The sequence shown here is derived from an EMBL/GenBank/DDBJ whole genome shotgun (WGS) entry which is preliminary data.</text>
</comment>
<protein>
    <submittedName>
        <fullName evidence="1">Uncharacterized protein</fullName>
    </submittedName>
</protein>
<keyword evidence="2" id="KW-1185">Reference proteome</keyword>
<reference evidence="1 2" key="1">
    <citation type="submission" date="2020-08" db="EMBL/GenBank/DDBJ databases">
        <title>Genomic Encyclopedia of Type Strains, Phase IV (KMG-IV): sequencing the most valuable type-strain genomes for metagenomic binning, comparative biology and taxonomic classification.</title>
        <authorList>
            <person name="Goeker M."/>
        </authorList>
    </citation>
    <scope>NUCLEOTIDE SEQUENCE [LARGE SCALE GENOMIC DNA]</scope>
    <source>
        <strain evidence="1 2">DSM 22198</strain>
    </source>
</reference>
<gene>
    <name evidence="1" type="ORF">FHS74_004385</name>
</gene>
<dbReference type="AlphaFoldDB" id="A0A7X0B405"/>
<proteinExistence type="predicted"/>
<dbReference type="RefSeq" id="WP_184805080.1">
    <property type="nucleotide sequence ID" value="NZ_JACIIZ010000013.1"/>
</dbReference>
<evidence type="ECO:0000313" key="1">
    <source>
        <dbReference type="EMBL" id="MBB6253809.1"/>
    </source>
</evidence>
<dbReference type="EMBL" id="JACIIZ010000013">
    <property type="protein sequence ID" value="MBB6253809.1"/>
    <property type="molecule type" value="Genomic_DNA"/>
</dbReference>
<organism evidence="1 2">
    <name type="scientific">Nitrospirillum iridis</name>
    <dbReference type="NCBI Taxonomy" id="765888"/>
    <lineage>
        <taxon>Bacteria</taxon>
        <taxon>Pseudomonadati</taxon>
        <taxon>Pseudomonadota</taxon>
        <taxon>Alphaproteobacteria</taxon>
        <taxon>Rhodospirillales</taxon>
        <taxon>Azospirillaceae</taxon>
        <taxon>Nitrospirillum</taxon>
    </lineage>
</organism>
<dbReference type="Proteomes" id="UP000539175">
    <property type="component" value="Unassembled WGS sequence"/>
</dbReference>